<gene>
    <name evidence="3" type="ORF">LTR24_000107</name>
</gene>
<evidence type="ECO:0000256" key="1">
    <source>
        <dbReference type="PROSITE-ProRule" id="PRU00042"/>
    </source>
</evidence>
<feature type="domain" description="C2H2-type" evidence="2">
    <location>
        <begin position="469"/>
        <end position="498"/>
    </location>
</feature>
<comment type="caution">
    <text evidence="3">The sequence shown here is derived from an EMBL/GenBank/DDBJ whole genome shotgun (WGS) entry which is preliminary data.</text>
</comment>
<dbReference type="PROSITE" id="PS00028">
    <property type="entry name" value="ZINC_FINGER_C2H2_1"/>
    <property type="match status" value="2"/>
</dbReference>
<name>A0ABR0KPR5_9EURO</name>
<dbReference type="InterPro" id="IPR036236">
    <property type="entry name" value="Znf_C2H2_sf"/>
</dbReference>
<keyword evidence="1" id="KW-0479">Metal-binding</keyword>
<reference evidence="3 4" key="1">
    <citation type="submission" date="2023-08" db="EMBL/GenBank/DDBJ databases">
        <title>Black Yeasts Isolated from many extreme environments.</title>
        <authorList>
            <person name="Coleine C."/>
            <person name="Stajich J.E."/>
            <person name="Selbmann L."/>
        </authorList>
    </citation>
    <scope>NUCLEOTIDE SEQUENCE [LARGE SCALE GENOMIC DNA]</scope>
    <source>
        <strain evidence="3 4">CCFEE 5885</strain>
    </source>
</reference>
<protein>
    <recommendedName>
        <fullName evidence="2">C2H2-type domain-containing protein</fullName>
    </recommendedName>
</protein>
<keyword evidence="1" id="KW-0862">Zinc</keyword>
<dbReference type="Proteomes" id="UP001345013">
    <property type="component" value="Unassembled WGS sequence"/>
</dbReference>
<proteinExistence type="predicted"/>
<dbReference type="PROSITE" id="PS50157">
    <property type="entry name" value="ZINC_FINGER_C2H2_2"/>
    <property type="match status" value="2"/>
</dbReference>
<organism evidence="3 4">
    <name type="scientific">Lithohypha guttulata</name>
    <dbReference type="NCBI Taxonomy" id="1690604"/>
    <lineage>
        <taxon>Eukaryota</taxon>
        <taxon>Fungi</taxon>
        <taxon>Dikarya</taxon>
        <taxon>Ascomycota</taxon>
        <taxon>Pezizomycotina</taxon>
        <taxon>Eurotiomycetes</taxon>
        <taxon>Chaetothyriomycetidae</taxon>
        <taxon>Chaetothyriales</taxon>
        <taxon>Trichomeriaceae</taxon>
        <taxon>Lithohypha</taxon>
    </lineage>
</organism>
<dbReference type="InterPro" id="IPR013087">
    <property type="entry name" value="Znf_C2H2_type"/>
</dbReference>
<evidence type="ECO:0000313" key="3">
    <source>
        <dbReference type="EMBL" id="KAK5102548.1"/>
    </source>
</evidence>
<evidence type="ECO:0000313" key="4">
    <source>
        <dbReference type="Proteomes" id="UP001345013"/>
    </source>
</evidence>
<dbReference type="SMART" id="SM00355">
    <property type="entry name" value="ZnF_C2H2"/>
    <property type="match status" value="4"/>
</dbReference>
<dbReference type="EMBL" id="JAVRRG010000001">
    <property type="protein sequence ID" value="KAK5102548.1"/>
    <property type="molecule type" value="Genomic_DNA"/>
</dbReference>
<accession>A0ABR0KPR5</accession>
<keyword evidence="1" id="KW-0863">Zinc-finger</keyword>
<sequence>MAARQARQQKAMTTMIANKQKTEESCARDQTCGCQTSRKPLRQSQPLLHMDECDDPDCIDFEQLQELQKSIDNFTDYAHYEKCCDGAHAMGDECNGKTLKCCEVSSTPDDECEDCIDDCDECHEEHELAQINEFDTLSDVGSPVKCDDECERCEEECEENGHERKDCPQDHHTSWDSCISTCGICVDPTPLPLLGPEAEMQLYDLNSYMPHIRPCDERCTPPPLLEELPKLNLPDPPQPAFDMDLDHWQTFQQAHHCAPDPCLIDHQMNQFQLPQHVDPQFGFSFGCDPTIPGNQYPWQSHEALLQTCNVQAFSSLDLNGIAANVNDFTPVNFSIPEQSTNPGQVLNDINALNSKQTQPKPSSPLAKTGKSCQWLMPCGSVCGQPFARTDDLKKHVKNSHLALKGTVTCRWGSACTATFATEAALTGHISKKHLAPLYAAGISSSTTSNADSKSPTASSESTQAEELPWKCTFPGCPKSFQYKQVRDDHVASHTGSNRAHCPICHQWLNAEGSNFRRHLASHRPENEHMNISIWAAGKPNPPLSGPGSLTNGLGGSFLGLTTSVATNRAASMGKRLLLLRLMVTLTTLMVITTTTSNTIMRGTPSERQSE</sequence>
<evidence type="ECO:0000259" key="2">
    <source>
        <dbReference type="PROSITE" id="PS50157"/>
    </source>
</evidence>
<feature type="domain" description="C2H2-type" evidence="2">
    <location>
        <begin position="376"/>
        <end position="405"/>
    </location>
</feature>
<keyword evidence="4" id="KW-1185">Reference proteome</keyword>
<dbReference type="Gene3D" id="3.30.160.60">
    <property type="entry name" value="Classic Zinc Finger"/>
    <property type="match status" value="2"/>
</dbReference>
<dbReference type="SUPFAM" id="SSF57667">
    <property type="entry name" value="beta-beta-alpha zinc fingers"/>
    <property type="match status" value="1"/>
</dbReference>